<dbReference type="PANTHER" id="PTHR43477:SF1">
    <property type="entry name" value="DIHYDROANTICAPSIN 7-DEHYDROGENASE"/>
    <property type="match status" value="1"/>
</dbReference>
<dbReference type="AlphaFoldDB" id="A0A225SWW1"/>
<evidence type="ECO:0000256" key="2">
    <source>
        <dbReference type="ARBA" id="ARBA00023002"/>
    </source>
</evidence>
<dbReference type="Gene3D" id="3.40.50.720">
    <property type="entry name" value="NAD(P)-binding Rossmann-like Domain"/>
    <property type="match status" value="1"/>
</dbReference>
<organism evidence="3 4">
    <name type="scientific">Herbaspirillum aquaticum</name>
    <dbReference type="NCBI Taxonomy" id="568783"/>
    <lineage>
        <taxon>Bacteria</taxon>
        <taxon>Pseudomonadati</taxon>
        <taxon>Pseudomonadota</taxon>
        <taxon>Betaproteobacteria</taxon>
        <taxon>Burkholderiales</taxon>
        <taxon>Oxalobacteraceae</taxon>
        <taxon>Herbaspirillum</taxon>
    </lineage>
</organism>
<protein>
    <submittedName>
        <fullName evidence="3">Dehydrogenase</fullName>
    </submittedName>
</protein>
<evidence type="ECO:0000313" key="3">
    <source>
        <dbReference type="EMBL" id="OWY35228.1"/>
    </source>
</evidence>
<dbReference type="PRINTS" id="PR00081">
    <property type="entry name" value="GDHRDH"/>
</dbReference>
<dbReference type="InterPro" id="IPR036291">
    <property type="entry name" value="NAD(P)-bd_dom_sf"/>
</dbReference>
<keyword evidence="4" id="KW-1185">Reference proteome</keyword>
<dbReference type="EMBL" id="NJGV01000006">
    <property type="protein sequence ID" value="OWY35228.1"/>
    <property type="molecule type" value="Genomic_DNA"/>
</dbReference>
<dbReference type="Proteomes" id="UP000214747">
    <property type="component" value="Unassembled WGS sequence"/>
</dbReference>
<reference evidence="3 4" key="1">
    <citation type="journal article" date="2010" name="Int. J. Syst. Evol. Microbiol.">
        <title>Reclassification of Herbaspirillum putei as a later heterotypic synonym of Herbaspirillum huttiense, with the description of H. huttiense subsp. huttiense subsp. nov. and H. huttiense subsp. putei subsp. nov., comb. nov., and description of Herbaspirillum aquaticum sp. nov.</title>
        <authorList>
            <person name="Dobritsa A.P."/>
            <person name="Reddy M.C."/>
            <person name="Samadpour M."/>
        </authorList>
    </citation>
    <scope>NUCLEOTIDE SEQUENCE [LARGE SCALE GENOMIC DNA]</scope>
    <source>
        <strain evidence="3 4">IEH 4430</strain>
    </source>
</reference>
<dbReference type="PANTHER" id="PTHR43477">
    <property type="entry name" value="DIHYDROANTICAPSIN 7-DEHYDROGENASE"/>
    <property type="match status" value="1"/>
</dbReference>
<evidence type="ECO:0000256" key="1">
    <source>
        <dbReference type="ARBA" id="ARBA00006484"/>
    </source>
</evidence>
<name>A0A225SWW1_9BURK</name>
<gene>
    <name evidence="3" type="ORF">CEJ45_08085</name>
</gene>
<dbReference type="RefSeq" id="WP_088754648.1">
    <property type="nucleotide sequence ID" value="NZ_NJGV01000006.1"/>
</dbReference>
<comment type="similarity">
    <text evidence="1">Belongs to the short-chain dehydrogenases/reductases (SDR) family.</text>
</comment>
<proteinExistence type="inferred from homology"/>
<dbReference type="Pfam" id="PF13561">
    <property type="entry name" value="adh_short_C2"/>
    <property type="match status" value="1"/>
</dbReference>
<dbReference type="InterPro" id="IPR051122">
    <property type="entry name" value="SDR_DHRS6-like"/>
</dbReference>
<dbReference type="CDD" id="cd11731">
    <property type="entry name" value="Lin1944_like_SDR_c"/>
    <property type="match status" value="1"/>
</dbReference>
<dbReference type="InterPro" id="IPR002347">
    <property type="entry name" value="SDR_fam"/>
</dbReference>
<dbReference type="SUPFAM" id="SSF51735">
    <property type="entry name" value="NAD(P)-binding Rossmann-fold domains"/>
    <property type="match status" value="1"/>
</dbReference>
<comment type="caution">
    <text evidence="3">The sequence shown here is derived from an EMBL/GenBank/DDBJ whole genome shotgun (WGS) entry which is preliminary data.</text>
</comment>
<keyword evidence="2" id="KW-0560">Oxidoreductase</keyword>
<evidence type="ECO:0000313" key="4">
    <source>
        <dbReference type="Proteomes" id="UP000214747"/>
    </source>
</evidence>
<sequence>MQDQKIIVIGGLSGIGRAVAEQAAAKGAQVVAAGRRKAPADFPAHIATAQVDISDDASVARFFEGIGAFDHLVVTAGPVIGSAKLADLPIADAIAAFNIKFFGQLRAAQQALRHLRPNGSITFTSGLLARKAAPGSLVKATMNAATEIMAKTLAKELAPLRVNVVSPGMVESGMWGDMSEADRKAMAERAGAKLPVGRVGQSEDLAQAYLLLMQNGFMTGSIVDVDGGGLL</sequence>
<accession>A0A225SWW1</accession>
<dbReference type="GO" id="GO:0016491">
    <property type="term" value="F:oxidoreductase activity"/>
    <property type="evidence" value="ECO:0007669"/>
    <property type="project" value="UniProtKB-KW"/>
</dbReference>